<dbReference type="PANTHER" id="PTHR32009:SF49">
    <property type="entry name" value="DISEASE RESISTANCE PROTEIN (TIR-NBS-LRR CLASS) FAMILY"/>
    <property type="match status" value="1"/>
</dbReference>
<dbReference type="OrthoDB" id="1718299at2759"/>
<dbReference type="SMART" id="SM00255">
    <property type="entry name" value="TIR"/>
    <property type="match status" value="2"/>
</dbReference>
<dbReference type="AlphaFoldDB" id="A0A6D2JKW5"/>
<protein>
    <recommendedName>
        <fullName evidence="2">TIR domain-containing protein</fullName>
    </recommendedName>
</protein>
<organism evidence="3 4">
    <name type="scientific">Microthlaspi erraticum</name>
    <dbReference type="NCBI Taxonomy" id="1685480"/>
    <lineage>
        <taxon>Eukaryota</taxon>
        <taxon>Viridiplantae</taxon>
        <taxon>Streptophyta</taxon>
        <taxon>Embryophyta</taxon>
        <taxon>Tracheophyta</taxon>
        <taxon>Spermatophyta</taxon>
        <taxon>Magnoliopsida</taxon>
        <taxon>eudicotyledons</taxon>
        <taxon>Gunneridae</taxon>
        <taxon>Pentapetalae</taxon>
        <taxon>rosids</taxon>
        <taxon>malvids</taxon>
        <taxon>Brassicales</taxon>
        <taxon>Brassicaceae</taxon>
        <taxon>Coluteocarpeae</taxon>
        <taxon>Microthlaspi</taxon>
    </lineage>
</organism>
<dbReference type="PROSITE" id="PS50104">
    <property type="entry name" value="TIR"/>
    <property type="match status" value="2"/>
</dbReference>
<dbReference type="Gene3D" id="3.40.50.10140">
    <property type="entry name" value="Toll/interleukin-1 receptor homology (TIR) domain"/>
    <property type="match status" value="2"/>
</dbReference>
<feature type="domain" description="TIR" evidence="2">
    <location>
        <begin position="4"/>
        <end position="130"/>
    </location>
</feature>
<reference evidence="3" key="1">
    <citation type="submission" date="2020-01" db="EMBL/GenBank/DDBJ databases">
        <authorList>
            <person name="Mishra B."/>
        </authorList>
    </citation>
    <scope>NUCLEOTIDE SEQUENCE [LARGE SCALE GENOMIC DNA]</scope>
</reference>
<dbReference type="InterPro" id="IPR000157">
    <property type="entry name" value="TIR_dom"/>
</dbReference>
<dbReference type="Pfam" id="PF01582">
    <property type="entry name" value="TIR"/>
    <property type="match status" value="2"/>
</dbReference>
<evidence type="ECO:0000313" key="3">
    <source>
        <dbReference type="EMBL" id="CAA7037409.1"/>
    </source>
</evidence>
<comment type="caution">
    <text evidence="3">The sequence shown here is derived from an EMBL/GenBank/DDBJ whole genome shotgun (WGS) entry which is preliminary data.</text>
</comment>
<dbReference type="SUPFAM" id="SSF52200">
    <property type="entry name" value="Toll/Interleukin receptor TIR domain"/>
    <property type="match status" value="2"/>
</dbReference>
<dbReference type="GO" id="GO:0007165">
    <property type="term" value="P:signal transduction"/>
    <property type="evidence" value="ECO:0007669"/>
    <property type="project" value="InterPro"/>
</dbReference>
<evidence type="ECO:0000259" key="2">
    <source>
        <dbReference type="PROSITE" id="PS50104"/>
    </source>
</evidence>
<gene>
    <name evidence="3" type="ORF">MERR_LOCUS24644</name>
</gene>
<proteinExistence type="predicted"/>
<accession>A0A6D2JKW5</accession>
<evidence type="ECO:0000313" key="4">
    <source>
        <dbReference type="Proteomes" id="UP000467841"/>
    </source>
</evidence>
<dbReference type="PANTHER" id="PTHR32009">
    <property type="entry name" value="TMV RESISTANCE PROTEIN N-LIKE"/>
    <property type="match status" value="1"/>
</dbReference>
<feature type="domain" description="TIR" evidence="2">
    <location>
        <begin position="259"/>
        <end position="383"/>
    </location>
</feature>
<keyword evidence="1" id="KW-0520">NAD</keyword>
<sequence>MEGEHQMVYVGLSGEDVPDTVLSHLKSGLEGKSFSVITQMREDAKDRCKIMKRIRVSRFVVVILSDDFGGSGECLDALVLVVKRMDVGKLRTILIYYMMNESDAVHHKGNFGYLLGQLEKAERRKAAGKSMEALLHTEVRIKEWREALVSVTATKGFKLYNQAGDSLDSGFIEAITKHMIEGGFGSIREPKSHPFDASVYEDEERMKAMVSSLEKMGIIIDGSSRSEPDFIDKISEQVKEKLNVIIRTDFPTESHKPVVRSHVYISYTGSPEIRRKYVNHVTNSLANYGDVETSTGTKKFSEVMEDLWIAVVILSEDYAESTYFLEELVAIKKHADHGKLLILPIFYMVEPDKVKDQIGMFDDRCAQLEQLPQALCFLLLKALFRLACFAIRLLRSPSGPSPIITSGLLLRHKLRIPDKCTPNAMEMQNAILKAK</sequence>
<dbReference type="EMBL" id="CACVBM020001174">
    <property type="protein sequence ID" value="CAA7037409.1"/>
    <property type="molecule type" value="Genomic_DNA"/>
</dbReference>
<keyword evidence="4" id="KW-1185">Reference proteome</keyword>
<name>A0A6D2JKW5_9BRAS</name>
<dbReference type="Proteomes" id="UP000467841">
    <property type="component" value="Unassembled WGS sequence"/>
</dbReference>
<dbReference type="InterPro" id="IPR035897">
    <property type="entry name" value="Toll_tir_struct_dom_sf"/>
</dbReference>
<evidence type="ECO:0000256" key="1">
    <source>
        <dbReference type="ARBA" id="ARBA00023027"/>
    </source>
</evidence>